<evidence type="ECO:0000256" key="2">
    <source>
        <dbReference type="ARBA" id="ARBA00022598"/>
    </source>
</evidence>
<evidence type="ECO:0000313" key="6">
    <source>
        <dbReference type="Proteomes" id="UP000638848"/>
    </source>
</evidence>
<dbReference type="RefSeq" id="WP_229741647.1">
    <property type="nucleotide sequence ID" value="NZ_BMEQ01000006.1"/>
</dbReference>
<dbReference type="Gene3D" id="2.30.38.10">
    <property type="entry name" value="Luciferase, Domain 3"/>
    <property type="match status" value="1"/>
</dbReference>
<dbReference type="InterPro" id="IPR020845">
    <property type="entry name" value="AMP-binding_CS"/>
</dbReference>
<organism evidence="5 6">
    <name type="scientific">Kocuria dechangensis</name>
    <dbReference type="NCBI Taxonomy" id="1176249"/>
    <lineage>
        <taxon>Bacteria</taxon>
        <taxon>Bacillati</taxon>
        <taxon>Actinomycetota</taxon>
        <taxon>Actinomycetes</taxon>
        <taxon>Micrococcales</taxon>
        <taxon>Micrococcaceae</taxon>
        <taxon>Kocuria</taxon>
    </lineage>
</organism>
<dbReference type="InterPro" id="IPR025110">
    <property type="entry name" value="AMP-bd_C"/>
</dbReference>
<feature type="domain" description="AMP-binding enzyme C-terminal" evidence="4">
    <location>
        <begin position="464"/>
        <end position="540"/>
    </location>
</feature>
<gene>
    <name evidence="5" type="primary">dhbE</name>
    <name evidence="5" type="ORF">GCM10011374_16430</name>
</gene>
<comment type="caution">
    <text evidence="5">The sequence shown here is derived from an EMBL/GenBank/DDBJ whole genome shotgun (WGS) entry which is preliminary data.</text>
</comment>
<reference evidence="5" key="1">
    <citation type="journal article" date="2014" name="Int. J. Syst. Evol. Microbiol.">
        <title>Complete genome sequence of Corynebacterium casei LMG S-19264T (=DSM 44701T), isolated from a smear-ripened cheese.</title>
        <authorList>
            <consortium name="US DOE Joint Genome Institute (JGI-PGF)"/>
            <person name="Walter F."/>
            <person name="Albersmeier A."/>
            <person name="Kalinowski J."/>
            <person name="Ruckert C."/>
        </authorList>
    </citation>
    <scope>NUCLEOTIDE SEQUENCE</scope>
    <source>
        <strain evidence="5">CGMCC 1.12187</strain>
    </source>
</reference>
<evidence type="ECO:0000259" key="4">
    <source>
        <dbReference type="Pfam" id="PF13193"/>
    </source>
</evidence>
<keyword evidence="6" id="KW-1185">Reference proteome</keyword>
<accession>A0A917GQD5</accession>
<reference evidence="5" key="2">
    <citation type="submission" date="2020-09" db="EMBL/GenBank/DDBJ databases">
        <authorList>
            <person name="Sun Q."/>
            <person name="Zhou Y."/>
        </authorList>
    </citation>
    <scope>NUCLEOTIDE SEQUENCE</scope>
    <source>
        <strain evidence="5">CGMCC 1.12187</strain>
    </source>
</reference>
<keyword evidence="2 5" id="KW-0436">Ligase</keyword>
<dbReference type="InterPro" id="IPR045851">
    <property type="entry name" value="AMP-bd_C_sf"/>
</dbReference>
<dbReference type="Gene3D" id="3.30.300.30">
    <property type="match status" value="1"/>
</dbReference>
<dbReference type="PROSITE" id="PS00455">
    <property type="entry name" value="AMP_BINDING"/>
    <property type="match status" value="1"/>
</dbReference>
<dbReference type="FunFam" id="2.30.38.10:FF:000003">
    <property type="entry name" value="Vibriobactin-specific 2,3-dihydroxybenzoate-AMP ligase"/>
    <property type="match status" value="1"/>
</dbReference>
<evidence type="ECO:0000256" key="1">
    <source>
        <dbReference type="ARBA" id="ARBA00006432"/>
    </source>
</evidence>
<dbReference type="Pfam" id="PF13193">
    <property type="entry name" value="AMP-binding_C"/>
    <property type="match status" value="1"/>
</dbReference>
<evidence type="ECO:0000313" key="5">
    <source>
        <dbReference type="EMBL" id="GGG54254.1"/>
    </source>
</evidence>
<dbReference type="EMBL" id="BMEQ01000006">
    <property type="protein sequence ID" value="GGG54254.1"/>
    <property type="molecule type" value="Genomic_DNA"/>
</dbReference>
<proteinExistence type="inferred from homology"/>
<dbReference type="AlphaFoldDB" id="A0A917GQD5"/>
<dbReference type="Proteomes" id="UP000638848">
    <property type="component" value="Unassembled WGS sequence"/>
</dbReference>
<dbReference type="Pfam" id="PF00501">
    <property type="entry name" value="AMP-binding"/>
    <property type="match status" value="1"/>
</dbReference>
<protein>
    <submittedName>
        <fullName evidence="5">2,3-dihydroxybenzoate-AMP ligase</fullName>
    </submittedName>
</protein>
<feature type="domain" description="AMP-dependent synthetase/ligase" evidence="3">
    <location>
        <begin position="39"/>
        <end position="413"/>
    </location>
</feature>
<dbReference type="GO" id="GO:0031956">
    <property type="term" value="F:medium-chain fatty acid-CoA ligase activity"/>
    <property type="evidence" value="ECO:0007669"/>
    <property type="project" value="TreeGrafter"/>
</dbReference>
<dbReference type="Gene3D" id="3.40.50.980">
    <property type="match status" value="2"/>
</dbReference>
<comment type="similarity">
    <text evidence="1">Belongs to the ATP-dependent AMP-binding enzyme family.</text>
</comment>
<sequence>MNQMVKHSSEGTVPWPAEDAERYRAEGYWEDRPLGAWVHEAAQRFPDRTAVVDGADGTRMSYAELVDRADAAAERLLGLGLRRDDRVLVVLPNGWQFVVLTLACFRAGIIPVMALPAHRRYELRFLGNLAEARAIVAADEIKGFDYQELADELRPEVPTLEWTLVSGVPREGNVGLEELLRPGEDPAGARARLDAAAPAGTDPALFLLSGGTTGLPKLITRTHNDYAYNIRACSAVAGLTEDSVYLVSMPVSHNFPLACPGVLGALFLGARVVTLPSPNPARAFPVIAQEAVTITAVVPAVAQKWIEHQEEHRTDQLGTLQVLQVGGSRMPDELARRVRPVLGCTLQQVFGMAEGLINMTRLDDPEEVVCTTQGRPVSPADEIRIVDALLEDLPDGTPGAILTRGPYTPRGYYAAPEANAKSFEEGGWYASGDIVERRPDGNLIVQGRDKDMINRGGEKVSAEEIESLVYQIPGLSIVAAVSMPDPVLGEKVCLYAQMAGEDPLTLEQVQEHLKKAGVAAYKIPEKVVVVDEIPTTKVGKIDKKALRADIAQRMSLQA</sequence>
<dbReference type="PANTHER" id="PTHR43201:SF5">
    <property type="entry name" value="MEDIUM-CHAIN ACYL-COA LIGASE ACSF2, MITOCHONDRIAL"/>
    <property type="match status" value="1"/>
</dbReference>
<dbReference type="SUPFAM" id="SSF56801">
    <property type="entry name" value="Acetyl-CoA synthetase-like"/>
    <property type="match status" value="1"/>
</dbReference>
<dbReference type="GO" id="GO:0006631">
    <property type="term" value="P:fatty acid metabolic process"/>
    <property type="evidence" value="ECO:0007669"/>
    <property type="project" value="TreeGrafter"/>
</dbReference>
<dbReference type="InterPro" id="IPR000873">
    <property type="entry name" value="AMP-dep_synth/lig_dom"/>
</dbReference>
<name>A0A917GQD5_9MICC</name>
<dbReference type="PANTHER" id="PTHR43201">
    <property type="entry name" value="ACYL-COA SYNTHETASE"/>
    <property type="match status" value="1"/>
</dbReference>
<evidence type="ECO:0000259" key="3">
    <source>
        <dbReference type="Pfam" id="PF00501"/>
    </source>
</evidence>